<evidence type="ECO:0000256" key="4">
    <source>
        <dbReference type="SAM" id="MobiDB-lite"/>
    </source>
</evidence>
<feature type="region of interest" description="Disordered" evidence="4">
    <location>
        <begin position="53"/>
        <end position="82"/>
    </location>
</feature>
<dbReference type="PANTHER" id="PTHR31126">
    <property type="entry name" value="TYROSINE-PROTEIN PHOSPHATASE"/>
    <property type="match status" value="1"/>
</dbReference>
<dbReference type="InterPro" id="IPR016130">
    <property type="entry name" value="Tyr_Pase_AS"/>
</dbReference>
<dbReference type="Pfam" id="PF03162">
    <property type="entry name" value="Y_phosphatase2"/>
    <property type="match status" value="1"/>
</dbReference>
<name>A0AAV9J8G2_9PEZI</name>
<gene>
    <name evidence="5" type="ORF">LTR36_008149</name>
</gene>
<proteinExistence type="predicted"/>
<dbReference type="PANTHER" id="PTHR31126:SF48">
    <property type="entry name" value="INOSITOL PHOSPHATASE SIW14"/>
    <property type="match status" value="1"/>
</dbReference>
<keyword evidence="3" id="KW-0378">Hydrolase</keyword>
<dbReference type="Proteomes" id="UP001324427">
    <property type="component" value="Unassembled WGS sequence"/>
</dbReference>
<dbReference type="Gene3D" id="3.90.190.10">
    <property type="entry name" value="Protein tyrosine phosphatase superfamily"/>
    <property type="match status" value="1"/>
</dbReference>
<evidence type="ECO:0000256" key="2">
    <source>
        <dbReference type="ARBA" id="ARBA00022490"/>
    </source>
</evidence>
<accession>A0AAV9J8G2</accession>
<dbReference type="GO" id="GO:0052840">
    <property type="term" value="F:inositol diphosphate tetrakisphosphate diphosphatase activity"/>
    <property type="evidence" value="ECO:0007669"/>
    <property type="project" value="TreeGrafter"/>
</dbReference>
<dbReference type="EMBL" id="JAVFHQ010000055">
    <property type="protein sequence ID" value="KAK4541233.1"/>
    <property type="molecule type" value="Genomic_DNA"/>
</dbReference>
<evidence type="ECO:0000313" key="6">
    <source>
        <dbReference type="Proteomes" id="UP001324427"/>
    </source>
</evidence>
<organism evidence="5 6">
    <name type="scientific">Oleoguttula mirabilis</name>
    <dbReference type="NCBI Taxonomy" id="1507867"/>
    <lineage>
        <taxon>Eukaryota</taxon>
        <taxon>Fungi</taxon>
        <taxon>Dikarya</taxon>
        <taxon>Ascomycota</taxon>
        <taxon>Pezizomycotina</taxon>
        <taxon>Dothideomycetes</taxon>
        <taxon>Dothideomycetidae</taxon>
        <taxon>Mycosphaerellales</taxon>
        <taxon>Teratosphaeriaceae</taxon>
        <taxon>Oleoguttula</taxon>
    </lineage>
</organism>
<evidence type="ECO:0000313" key="5">
    <source>
        <dbReference type="EMBL" id="KAK4541233.1"/>
    </source>
</evidence>
<dbReference type="SUPFAM" id="SSF52799">
    <property type="entry name" value="(Phosphotyrosine protein) phosphatases II"/>
    <property type="match status" value="1"/>
</dbReference>
<dbReference type="GO" id="GO:0016791">
    <property type="term" value="F:phosphatase activity"/>
    <property type="evidence" value="ECO:0007669"/>
    <property type="project" value="TreeGrafter"/>
</dbReference>
<dbReference type="InterPro" id="IPR029021">
    <property type="entry name" value="Prot-tyrosine_phosphatase-like"/>
</dbReference>
<keyword evidence="2" id="KW-0963">Cytoplasm</keyword>
<reference evidence="5 6" key="1">
    <citation type="submission" date="2021-11" db="EMBL/GenBank/DDBJ databases">
        <title>Black yeast isolated from Biological Soil Crust.</title>
        <authorList>
            <person name="Kurbessoian T."/>
        </authorList>
    </citation>
    <scope>NUCLEOTIDE SEQUENCE [LARGE SCALE GENOMIC DNA]</scope>
    <source>
        <strain evidence="5 6">CCFEE 5522</strain>
    </source>
</reference>
<dbReference type="FunFam" id="3.90.190.10:FF:000035">
    <property type="entry name" value="Tyrosine phosphatase, putative"/>
    <property type="match status" value="1"/>
</dbReference>
<comment type="caution">
    <text evidence="5">The sequence shown here is derived from an EMBL/GenBank/DDBJ whole genome shotgun (WGS) entry which is preliminary data.</text>
</comment>
<protein>
    <submittedName>
        <fullName evidence="5">Uncharacterized protein</fullName>
    </submittedName>
</protein>
<keyword evidence="6" id="KW-1185">Reference proteome</keyword>
<dbReference type="GO" id="GO:0005737">
    <property type="term" value="C:cytoplasm"/>
    <property type="evidence" value="ECO:0007669"/>
    <property type="project" value="UniProtKB-SubCell"/>
</dbReference>
<comment type="subcellular location">
    <subcellularLocation>
        <location evidence="1">Cytoplasm</location>
    </subcellularLocation>
</comment>
<sequence length="403" mass="43839">MPYLADSYELNLFRTGEVVQKHTKVQGTDMMNGDVRKSTAQQDKNGVTCVESVPNGGAVEEQNEDSMEGVEYTSRPPTPPESGAATPVLHIAHCPPRLRPLIPPPNYGATKSGAVYRSAFPQDRNIDFLSGLDVKTVLCLVGTEPSDHYNQWIQHGGIKRLRVDIAANKEGKMKTTWDSLCEALLIVMDCTNYPLHIHCNQGRHRTGCVIACFRKIQRWPIEDILAEYRAYANPKAREGDIDLIRAFDPEAVFEYAKFHGYLDDRPFMKRMDSAIGNIDALAEALSSIDGEDIGHISGLSSASTFSDDGIEMRMSNIDPLLESDAGSDEPASNGVVEILDATPVEARQHTGVNVLEDDGSAGSPSAIAEDTITYGSIEATASVVELGEDAMTPPAIAVSNPFE</sequence>
<evidence type="ECO:0000256" key="1">
    <source>
        <dbReference type="ARBA" id="ARBA00004496"/>
    </source>
</evidence>
<dbReference type="InterPro" id="IPR004861">
    <property type="entry name" value="Siw14-like"/>
</dbReference>
<evidence type="ECO:0000256" key="3">
    <source>
        <dbReference type="ARBA" id="ARBA00022801"/>
    </source>
</evidence>
<dbReference type="AlphaFoldDB" id="A0AAV9J8G2"/>
<dbReference type="PROSITE" id="PS00383">
    <property type="entry name" value="TYR_PHOSPHATASE_1"/>
    <property type="match status" value="1"/>
</dbReference>